<dbReference type="RefSeq" id="WP_091160914.1">
    <property type="nucleotide sequence ID" value="NZ_FNOT01000016.1"/>
</dbReference>
<evidence type="ECO:0000259" key="7">
    <source>
        <dbReference type="Pfam" id="PF00441"/>
    </source>
</evidence>
<keyword evidence="4 6" id="KW-0274">FAD</keyword>
<dbReference type="InterPro" id="IPR009100">
    <property type="entry name" value="AcylCoA_DH/oxidase_NM_dom_sf"/>
</dbReference>
<dbReference type="InterPro" id="IPR009075">
    <property type="entry name" value="AcylCo_DH/oxidase_C"/>
</dbReference>
<sequence length="379" mass="42595">MTASVVRVPDLDLESFAARAEKWLTESVPARWRESRGRLSNEESDELRRDWDRKLWQGGYSGLSIPAEYGGCALGLAEEVVFHVLAGKAQAPDGFTRVGKTLVAPMLIKSGTAEQKAKYLPPLMRGDEVWCQGFSEPEAGSDLANIQTRARRVEGGYLLSGRKTWTSFAQHADWCFVLAQTQPDAPRYRNLSMFLVGMHQPGITLSDIKQISGAVHFAETRFEDVFVADSDRVGEDGEGWKVAMRVLGDERGGVETASRYVEIRSDVDLLIRTVGDRPALTARLRELDVRAELLRWQLAKVVDREVGDPERLLRSASVLKVMWSELWQDVTRFGLEVSPAADRDHWQYQYLEARAASIYSGTNEIQRNILSERVLGLPR</sequence>
<comment type="cofactor">
    <cofactor evidence="1 6">
        <name>FAD</name>
        <dbReference type="ChEBI" id="CHEBI:57692"/>
    </cofactor>
</comment>
<dbReference type="InterPro" id="IPR037069">
    <property type="entry name" value="AcylCoA_DH/ox_N_sf"/>
</dbReference>
<dbReference type="InterPro" id="IPR052161">
    <property type="entry name" value="Mycobact_Acyl-CoA_DH"/>
</dbReference>
<feature type="domain" description="Acyl-CoA oxidase/dehydrogenase middle" evidence="8">
    <location>
        <begin position="131"/>
        <end position="225"/>
    </location>
</feature>
<evidence type="ECO:0000313" key="10">
    <source>
        <dbReference type="EMBL" id="SDZ01665.1"/>
    </source>
</evidence>
<feature type="domain" description="Acyl-CoA dehydrogenase/oxidase C-terminal" evidence="7">
    <location>
        <begin position="239"/>
        <end position="375"/>
    </location>
</feature>
<accession>A0A1H3PLC8</accession>
<feature type="domain" description="Acyl-CoA dehydrogenase/oxidase N-terminal" evidence="9">
    <location>
        <begin position="14"/>
        <end position="127"/>
    </location>
</feature>
<gene>
    <name evidence="10" type="ORF">SAMN05660209_04376</name>
</gene>
<keyword evidence="5 6" id="KW-0560">Oxidoreductase</keyword>
<dbReference type="Pfam" id="PF02770">
    <property type="entry name" value="Acyl-CoA_dh_M"/>
    <property type="match status" value="1"/>
</dbReference>
<reference evidence="11" key="1">
    <citation type="submission" date="2016-10" db="EMBL/GenBank/DDBJ databases">
        <authorList>
            <person name="Varghese N."/>
            <person name="Submissions S."/>
        </authorList>
    </citation>
    <scope>NUCLEOTIDE SEQUENCE [LARGE SCALE GENOMIC DNA]</scope>
    <source>
        <strain evidence="11">DSM 45422</strain>
    </source>
</reference>
<dbReference type="InterPro" id="IPR036250">
    <property type="entry name" value="AcylCo_DH-like_C"/>
</dbReference>
<dbReference type="GO" id="GO:0016627">
    <property type="term" value="F:oxidoreductase activity, acting on the CH-CH group of donors"/>
    <property type="evidence" value="ECO:0007669"/>
    <property type="project" value="InterPro"/>
</dbReference>
<dbReference type="GO" id="GO:0050660">
    <property type="term" value="F:flavin adenine dinucleotide binding"/>
    <property type="evidence" value="ECO:0007669"/>
    <property type="project" value="InterPro"/>
</dbReference>
<dbReference type="OrthoDB" id="2769798at2"/>
<evidence type="ECO:0000259" key="8">
    <source>
        <dbReference type="Pfam" id="PF02770"/>
    </source>
</evidence>
<dbReference type="InterPro" id="IPR006091">
    <property type="entry name" value="Acyl-CoA_Oxase/DH_mid-dom"/>
</dbReference>
<evidence type="ECO:0000256" key="2">
    <source>
        <dbReference type="ARBA" id="ARBA00009347"/>
    </source>
</evidence>
<dbReference type="Gene3D" id="1.20.140.10">
    <property type="entry name" value="Butyryl-CoA Dehydrogenase, subunit A, domain 3"/>
    <property type="match status" value="1"/>
</dbReference>
<evidence type="ECO:0000256" key="1">
    <source>
        <dbReference type="ARBA" id="ARBA00001974"/>
    </source>
</evidence>
<proteinExistence type="inferred from homology"/>
<dbReference type="AlphaFoldDB" id="A0A1H3PLC8"/>
<dbReference type="InterPro" id="IPR013786">
    <property type="entry name" value="AcylCoA_DH/ox_N"/>
</dbReference>
<dbReference type="Pfam" id="PF02771">
    <property type="entry name" value="Acyl-CoA_dh_N"/>
    <property type="match status" value="1"/>
</dbReference>
<keyword evidence="11" id="KW-1185">Reference proteome</keyword>
<evidence type="ECO:0000313" key="11">
    <source>
        <dbReference type="Proteomes" id="UP000198921"/>
    </source>
</evidence>
<evidence type="ECO:0000256" key="3">
    <source>
        <dbReference type="ARBA" id="ARBA00022630"/>
    </source>
</evidence>
<dbReference type="SUPFAM" id="SSF47203">
    <property type="entry name" value="Acyl-CoA dehydrogenase C-terminal domain-like"/>
    <property type="match status" value="1"/>
</dbReference>
<keyword evidence="3 6" id="KW-0285">Flavoprotein</keyword>
<comment type="similarity">
    <text evidence="2 6">Belongs to the acyl-CoA dehydrogenase family.</text>
</comment>
<evidence type="ECO:0000259" key="9">
    <source>
        <dbReference type="Pfam" id="PF02771"/>
    </source>
</evidence>
<protein>
    <submittedName>
        <fullName evidence="10">Acyl-CoA dehydrogenase</fullName>
    </submittedName>
</protein>
<evidence type="ECO:0000256" key="4">
    <source>
        <dbReference type="ARBA" id="ARBA00022827"/>
    </source>
</evidence>
<dbReference type="STRING" id="1137993.SAMN05660209_04376"/>
<evidence type="ECO:0000256" key="5">
    <source>
        <dbReference type="ARBA" id="ARBA00023002"/>
    </source>
</evidence>
<dbReference type="PANTHER" id="PTHR43292:SF3">
    <property type="entry name" value="ACYL-COA DEHYDROGENASE FADE29"/>
    <property type="match status" value="1"/>
</dbReference>
<dbReference type="Proteomes" id="UP000198921">
    <property type="component" value="Unassembled WGS sequence"/>
</dbReference>
<dbReference type="SUPFAM" id="SSF56645">
    <property type="entry name" value="Acyl-CoA dehydrogenase NM domain-like"/>
    <property type="match status" value="1"/>
</dbReference>
<dbReference type="InterPro" id="IPR046373">
    <property type="entry name" value="Acyl-CoA_Oxase/DH_mid-dom_sf"/>
</dbReference>
<dbReference type="PANTHER" id="PTHR43292">
    <property type="entry name" value="ACYL-COA DEHYDROGENASE"/>
    <property type="match status" value="1"/>
</dbReference>
<organism evidence="10 11">
    <name type="scientific">Geodermatophilus africanus</name>
    <dbReference type="NCBI Taxonomy" id="1137993"/>
    <lineage>
        <taxon>Bacteria</taxon>
        <taxon>Bacillati</taxon>
        <taxon>Actinomycetota</taxon>
        <taxon>Actinomycetes</taxon>
        <taxon>Geodermatophilales</taxon>
        <taxon>Geodermatophilaceae</taxon>
        <taxon>Geodermatophilus</taxon>
    </lineage>
</organism>
<dbReference type="Gene3D" id="2.40.110.10">
    <property type="entry name" value="Butyryl-CoA Dehydrogenase, subunit A, domain 2"/>
    <property type="match status" value="1"/>
</dbReference>
<dbReference type="EMBL" id="FNOT01000016">
    <property type="protein sequence ID" value="SDZ01665.1"/>
    <property type="molecule type" value="Genomic_DNA"/>
</dbReference>
<dbReference type="Pfam" id="PF00441">
    <property type="entry name" value="Acyl-CoA_dh_1"/>
    <property type="match status" value="1"/>
</dbReference>
<dbReference type="Gene3D" id="1.10.540.10">
    <property type="entry name" value="Acyl-CoA dehydrogenase/oxidase, N-terminal domain"/>
    <property type="match status" value="1"/>
</dbReference>
<evidence type="ECO:0000256" key="6">
    <source>
        <dbReference type="RuleBase" id="RU362125"/>
    </source>
</evidence>
<dbReference type="GO" id="GO:0005886">
    <property type="term" value="C:plasma membrane"/>
    <property type="evidence" value="ECO:0007669"/>
    <property type="project" value="TreeGrafter"/>
</dbReference>
<name>A0A1H3PLC8_9ACTN</name>